<evidence type="ECO:0000256" key="2">
    <source>
        <dbReference type="SAM" id="Phobius"/>
    </source>
</evidence>
<dbReference type="PANTHER" id="PTHR13806:SF31">
    <property type="entry name" value="FLOTILLIN-LIKE PROTEIN 1-RELATED"/>
    <property type="match status" value="1"/>
</dbReference>
<feature type="transmembrane region" description="Helical" evidence="2">
    <location>
        <begin position="6"/>
        <end position="27"/>
    </location>
</feature>
<dbReference type="Gene3D" id="3.30.479.30">
    <property type="entry name" value="Band 7 domain"/>
    <property type="match status" value="1"/>
</dbReference>
<dbReference type="InterPro" id="IPR027705">
    <property type="entry name" value="Flotillin_fam"/>
</dbReference>
<keyword evidence="2" id="KW-0812">Transmembrane</keyword>
<reference evidence="4" key="1">
    <citation type="submission" date="2017-11" db="EMBL/GenBank/DDBJ databases">
        <authorList>
            <person name="Watanabe M."/>
            <person name="Kojima H."/>
        </authorList>
    </citation>
    <scope>NUCLEOTIDE SEQUENCE [LARGE SCALE GENOMIC DNA]</scope>
    <source>
        <strain evidence="4">Tokyo 01</strain>
    </source>
</reference>
<dbReference type="PANTHER" id="PTHR13806">
    <property type="entry name" value="FLOTILLIN-RELATED"/>
    <property type="match status" value="1"/>
</dbReference>
<comment type="caution">
    <text evidence="3">The sequence shown here is derived from an EMBL/GenBank/DDBJ whole genome shotgun (WGS) entry which is preliminary data.</text>
</comment>
<proteinExistence type="predicted"/>
<dbReference type="OrthoDB" id="9815577at2"/>
<accession>A0A401G454</accession>
<dbReference type="RefSeq" id="WP_124330927.1">
    <property type="nucleotide sequence ID" value="NZ_BEXT01000001.1"/>
</dbReference>
<dbReference type="AlphaFoldDB" id="A0A401G454"/>
<organism evidence="3 4">
    <name type="scientific">Desulfonema ishimotonii</name>
    <dbReference type="NCBI Taxonomy" id="45657"/>
    <lineage>
        <taxon>Bacteria</taxon>
        <taxon>Pseudomonadati</taxon>
        <taxon>Thermodesulfobacteriota</taxon>
        <taxon>Desulfobacteria</taxon>
        <taxon>Desulfobacterales</taxon>
        <taxon>Desulfococcaceae</taxon>
        <taxon>Desulfonema</taxon>
    </lineage>
</organism>
<evidence type="ECO:0000313" key="3">
    <source>
        <dbReference type="EMBL" id="GBC63905.1"/>
    </source>
</evidence>
<dbReference type="Proteomes" id="UP000288096">
    <property type="component" value="Unassembled WGS sequence"/>
</dbReference>
<dbReference type="GO" id="GO:0005886">
    <property type="term" value="C:plasma membrane"/>
    <property type="evidence" value="ECO:0007669"/>
    <property type="project" value="TreeGrafter"/>
</dbReference>
<keyword evidence="2" id="KW-0472">Membrane</keyword>
<keyword evidence="2" id="KW-1133">Transmembrane helix</keyword>
<comment type="subcellular location">
    <subcellularLocation>
        <location evidence="1">Endomembrane system</location>
    </subcellularLocation>
</comment>
<dbReference type="InterPro" id="IPR036013">
    <property type="entry name" value="Band_7/SPFH_dom_sf"/>
</dbReference>
<gene>
    <name evidence="3" type="ORF">DENIS_4904</name>
</gene>
<name>A0A401G454_9BACT</name>
<keyword evidence="4" id="KW-1185">Reference proteome</keyword>
<evidence type="ECO:0000256" key="1">
    <source>
        <dbReference type="ARBA" id="ARBA00004308"/>
    </source>
</evidence>
<dbReference type="EMBL" id="BEXT01000001">
    <property type="protein sequence ID" value="GBC63905.1"/>
    <property type="molecule type" value="Genomic_DNA"/>
</dbReference>
<dbReference type="GO" id="GO:0012505">
    <property type="term" value="C:endomembrane system"/>
    <property type="evidence" value="ECO:0007669"/>
    <property type="project" value="UniProtKB-SubCell"/>
</dbReference>
<sequence>MELLAGLGFTGIVVLFVIGLGFITLLAKFYRKVEQGHALVRNGIGGTKVSFSGTVVVPILHKAEEMDISVKRVIIDRHGSEGLICRDNMRADIKVVFFVRVNKTSQDVLKVAQAVGCERASHPKALQELFEAKFSEALKTVGKQFEFVELYNSREQFKEEMLKVIGTDLNGFVMDDAAIDYLEQTPLEMLNADNILDSQGIKKITELTSDQKILANKIDRDREKTITRQDVEAKEAVLELNRQLAEAESRQKREVEIIQARETAETVKVQQEERLKAESARISSEEEIQVAEENKDRQIIVARKNKERTDAIESERLEKDRMIEATERERIVALTQIEKNKAIEVERKNIQDVIRERVKVEKTVVEEQQRIKDTEAFAEADREKRVAITQAEKSAEETEVVKVKGAEAARQVAALKAEEDMLRTVKDAEAAQKASDFKARQAEIEAGAFFHKAEKEAAAKKMLAEADAAEKAAQGMSDVQVMEARAAAIEKEGAAQSKVMDLKYQAESGGIEKKGTAEAKVQSLKFQAEAKGIEQKANAMKLLDGVGREHEEFKLRLHKEKDVEIAEIRNRGEVARYQADILAQALRSAKIDIVGGEATFFDRIVNAISTGKAVDRYVDNSKTLTDVKETFFNSDPEYFQSQLKHFFKQFGITSEDVKNLTVSAVLGQLVSLADKPEDRSALYELLSMAERSGMAKKVLGK</sequence>
<protein>
    <submittedName>
        <fullName evidence="3">Flotillin</fullName>
    </submittedName>
</protein>
<reference evidence="4" key="2">
    <citation type="submission" date="2019-01" db="EMBL/GenBank/DDBJ databases">
        <title>Genome sequence of Desulfonema ishimotonii strain Tokyo 01.</title>
        <authorList>
            <person name="Fukui M."/>
        </authorList>
    </citation>
    <scope>NUCLEOTIDE SEQUENCE [LARGE SCALE GENOMIC DNA]</scope>
    <source>
        <strain evidence="4">Tokyo 01</strain>
    </source>
</reference>
<dbReference type="SUPFAM" id="SSF117892">
    <property type="entry name" value="Band 7/SPFH domain"/>
    <property type="match status" value="1"/>
</dbReference>
<evidence type="ECO:0000313" key="4">
    <source>
        <dbReference type="Proteomes" id="UP000288096"/>
    </source>
</evidence>